<gene>
    <name evidence="1" type="ORF">DSO57_1016741</name>
</gene>
<sequence>MVRRLFQALVTQYLTQKLIQSQTFRRFVSESIDQAAKLRQQGVHFKENNQFINSSTNKMSRFASVFSKSFLENLKKQNNGRFN</sequence>
<organism evidence="1 2">
    <name type="scientific">Entomophthora muscae</name>
    <dbReference type="NCBI Taxonomy" id="34485"/>
    <lineage>
        <taxon>Eukaryota</taxon>
        <taxon>Fungi</taxon>
        <taxon>Fungi incertae sedis</taxon>
        <taxon>Zoopagomycota</taxon>
        <taxon>Entomophthoromycotina</taxon>
        <taxon>Entomophthoromycetes</taxon>
        <taxon>Entomophthorales</taxon>
        <taxon>Entomophthoraceae</taxon>
        <taxon>Entomophthora</taxon>
    </lineage>
</organism>
<proteinExistence type="predicted"/>
<protein>
    <submittedName>
        <fullName evidence="1">Uncharacterized protein</fullName>
    </submittedName>
</protein>
<accession>A0ACC2TS22</accession>
<comment type="caution">
    <text evidence="1">The sequence shown here is derived from an EMBL/GenBank/DDBJ whole genome shotgun (WGS) entry which is preliminary data.</text>
</comment>
<reference evidence="1" key="1">
    <citation type="submission" date="2022-04" db="EMBL/GenBank/DDBJ databases">
        <title>Genome of the entomopathogenic fungus Entomophthora muscae.</title>
        <authorList>
            <person name="Elya C."/>
            <person name="Lovett B.R."/>
            <person name="Lee E."/>
            <person name="Macias A.M."/>
            <person name="Hajek A.E."/>
            <person name="De Bivort B.L."/>
            <person name="Kasson M.T."/>
            <person name="De Fine Licht H.H."/>
            <person name="Stajich J.E."/>
        </authorList>
    </citation>
    <scope>NUCLEOTIDE SEQUENCE</scope>
    <source>
        <strain evidence="1">Berkeley</strain>
    </source>
</reference>
<evidence type="ECO:0000313" key="1">
    <source>
        <dbReference type="EMBL" id="KAJ9077434.1"/>
    </source>
</evidence>
<evidence type="ECO:0000313" key="2">
    <source>
        <dbReference type="Proteomes" id="UP001165960"/>
    </source>
</evidence>
<keyword evidence="2" id="KW-1185">Reference proteome</keyword>
<name>A0ACC2TS22_9FUNG</name>
<dbReference type="EMBL" id="QTSX02002198">
    <property type="protein sequence ID" value="KAJ9077434.1"/>
    <property type="molecule type" value="Genomic_DNA"/>
</dbReference>
<dbReference type="Proteomes" id="UP001165960">
    <property type="component" value="Unassembled WGS sequence"/>
</dbReference>